<reference evidence="1 2" key="1">
    <citation type="submission" date="2016-09" db="EMBL/GenBank/DDBJ databases">
        <title>Characterization of two polyvalent phages infecting Enterobacteriaceae.</title>
        <authorList>
            <person name="Hamdi S."/>
            <person name="Rousseau G.M."/>
            <person name="Labrie S.J."/>
            <person name="Tremblay D.M."/>
            <person name="Kourda R.S."/>
            <person name="Slama K.B."/>
            <person name="Moineau S."/>
        </authorList>
    </citation>
    <scope>NUCLEOTIDE SEQUENCE [LARGE SCALE GENOMIC DNA]</scope>
</reference>
<protein>
    <submittedName>
        <fullName evidence="1">Uncharacterized protein</fullName>
    </submittedName>
</protein>
<evidence type="ECO:0000313" key="2">
    <source>
        <dbReference type="Proteomes" id="UP000224004"/>
    </source>
</evidence>
<proteinExistence type="predicted"/>
<dbReference type="Proteomes" id="UP000224004">
    <property type="component" value="Segment"/>
</dbReference>
<name>A0A1J0GS06_9CAUD</name>
<organism evidence="1 2">
    <name type="scientific">Shigella phage SH6</name>
    <dbReference type="NCBI Taxonomy" id="1913048"/>
    <lineage>
        <taxon>Viruses</taxon>
        <taxon>Duplodnaviria</taxon>
        <taxon>Heunggongvirae</taxon>
        <taxon>Uroviricota</taxon>
        <taxon>Caudoviricetes</taxon>
        <taxon>Drexlerviridae</taxon>
        <taxon>Tunavirinae</taxon>
        <taxon>Tunavirus</taxon>
        <taxon>Tunavirus SH6</taxon>
    </lineage>
</organism>
<gene>
    <name evidence="1" type="ORF">SH6_0062</name>
</gene>
<dbReference type="EMBL" id="KX828710">
    <property type="protein sequence ID" value="APC44932.1"/>
    <property type="molecule type" value="Genomic_DNA"/>
</dbReference>
<accession>A0A1J0GS06</accession>
<evidence type="ECO:0000313" key="1">
    <source>
        <dbReference type="EMBL" id="APC44932.1"/>
    </source>
</evidence>
<keyword evidence="2" id="KW-1185">Reference proteome</keyword>
<sequence length="133" mass="15511">MLALSQTARFHLWKICREKCTEFQQLHHLSFIVKKERELNENERQQKTVSLPGLNINSDNYQTIWIGKKQVKKIPFSDWLPPDFVNVLCTIGIEQELHIGYYSPGRNSMMLEVDGKLVEFKSSDLGFWLKAVA</sequence>